<dbReference type="OMA" id="QVAWDRR"/>
<organism evidence="4 5">
    <name type="scientific">Zostera marina</name>
    <name type="common">Eelgrass</name>
    <dbReference type="NCBI Taxonomy" id="29655"/>
    <lineage>
        <taxon>Eukaryota</taxon>
        <taxon>Viridiplantae</taxon>
        <taxon>Streptophyta</taxon>
        <taxon>Embryophyta</taxon>
        <taxon>Tracheophyta</taxon>
        <taxon>Spermatophyta</taxon>
        <taxon>Magnoliopsida</taxon>
        <taxon>Liliopsida</taxon>
        <taxon>Zosteraceae</taxon>
        <taxon>Zostera</taxon>
    </lineage>
</organism>
<keyword evidence="5" id="KW-1185">Reference proteome</keyword>
<reference evidence="5" key="1">
    <citation type="journal article" date="2016" name="Nature">
        <title>The genome of the seagrass Zostera marina reveals angiosperm adaptation to the sea.</title>
        <authorList>
            <person name="Olsen J.L."/>
            <person name="Rouze P."/>
            <person name="Verhelst B."/>
            <person name="Lin Y.-C."/>
            <person name="Bayer T."/>
            <person name="Collen J."/>
            <person name="Dattolo E."/>
            <person name="De Paoli E."/>
            <person name="Dittami S."/>
            <person name="Maumus F."/>
            <person name="Michel G."/>
            <person name="Kersting A."/>
            <person name="Lauritano C."/>
            <person name="Lohaus R."/>
            <person name="Toepel M."/>
            <person name="Tonon T."/>
            <person name="Vanneste K."/>
            <person name="Amirebrahimi M."/>
            <person name="Brakel J."/>
            <person name="Bostroem C."/>
            <person name="Chovatia M."/>
            <person name="Grimwood J."/>
            <person name="Jenkins J.W."/>
            <person name="Jueterbock A."/>
            <person name="Mraz A."/>
            <person name="Stam W.T."/>
            <person name="Tice H."/>
            <person name="Bornberg-Bauer E."/>
            <person name="Green P.J."/>
            <person name="Pearson G.A."/>
            <person name="Procaccini G."/>
            <person name="Duarte C.M."/>
            <person name="Schmutz J."/>
            <person name="Reusch T.B.H."/>
            <person name="Van de Peer Y."/>
        </authorList>
    </citation>
    <scope>NUCLEOTIDE SEQUENCE [LARGE SCALE GENOMIC DNA]</scope>
    <source>
        <strain evidence="5">cv. Finnish</strain>
    </source>
</reference>
<feature type="domain" description="Nucleotide-diphospho-sugar transferase" evidence="3">
    <location>
        <begin position="116"/>
        <end position="315"/>
    </location>
</feature>
<dbReference type="Proteomes" id="UP000036987">
    <property type="component" value="Unassembled WGS sequence"/>
</dbReference>
<keyword evidence="2" id="KW-0961">Cell wall biogenesis/degradation</keyword>
<dbReference type="Pfam" id="PF03407">
    <property type="entry name" value="Nucleotid_trans"/>
    <property type="match status" value="1"/>
</dbReference>
<evidence type="ECO:0000313" key="5">
    <source>
        <dbReference type="Proteomes" id="UP000036987"/>
    </source>
</evidence>
<dbReference type="AlphaFoldDB" id="A0A0K9NR92"/>
<keyword evidence="2" id="KW-0328">Glycosyltransferase</keyword>
<accession>A0A0K9NR92</accession>
<feature type="transmembrane region" description="Helical" evidence="2">
    <location>
        <begin position="14"/>
        <end position="33"/>
    </location>
</feature>
<comment type="subcellular location">
    <subcellularLocation>
        <location evidence="2">Golgi apparatus membrane</location>
        <topology evidence="2">Single-pass type II membrane protein</topology>
    </subcellularLocation>
</comment>
<dbReference type="InterPro" id="IPR029044">
    <property type="entry name" value="Nucleotide-diphossugar_trans"/>
</dbReference>
<dbReference type="PANTHER" id="PTHR46038:SF38">
    <property type="entry name" value="GLYCOSYLTRANSFERASE-RELATED"/>
    <property type="match status" value="1"/>
</dbReference>
<dbReference type="SUPFAM" id="SSF53448">
    <property type="entry name" value="Nucleotide-diphospho-sugar transferases"/>
    <property type="match status" value="1"/>
</dbReference>
<dbReference type="GO" id="GO:0071555">
    <property type="term" value="P:cell wall organization"/>
    <property type="evidence" value="ECO:0007669"/>
    <property type="project" value="UniProtKB-KW"/>
</dbReference>
<evidence type="ECO:0000313" key="4">
    <source>
        <dbReference type="EMBL" id="KMZ59299.1"/>
    </source>
</evidence>
<dbReference type="STRING" id="29655.A0A0K9NR92"/>
<keyword evidence="2 4" id="KW-0808">Transferase</keyword>
<keyword evidence="2" id="KW-1133">Transmembrane helix</keyword>
<sequence>MDDASYLPTMSRRYLKYLIAVTLFTASILIFLLHDHRMIRIGNFAYFRSNPTYHQLQNTHTLSAREDMSVNRVLKKAAMEDNTIIVTVLNAAWAKPGSVLDQFLESFRIGDRTLRLLNHLVIVALDMEAYKRCKMVHRHCLSVSTPGVDFSGKNNFMTDGYLKMVWRKIDFLGIVLQKGYNFIFTDTDIMWFRDPLPIFYLDGDFQISCDYFRGNPLDIKSNIPNSGLSYVKSNNRTIEFYKLWYASRLKYPKKHDQDVLNLIKHDPFVQEIGLQIRFLDTAYFGGLCEKSKDFQKVRTMHVNCCIGLNRKVLDLRVMLEDWKKFLSFPPSIKNSHSAFWSVPKNCSMQSIN</sequence>
<dbReference type="EMBL" id="LFYR01001803">
    <property type="protein sequence ID" value="KMZ59299.1"/>
    <property type="molecule type" value="Genomic_DNA"/>
</dbReference>
<comment type="similarity">
    <text evidence="1 2">Belongs to the glycosyltransferase 77 family.</text>
</comment>
<dbReference type="OrthoDB" id="540503at2759"/>
<dbReference type="GO" id="GO:0000139">
    <property type="term" value="C:Golgi membrane"/>
    <property type="evidence" value="ECO:0007669"/>
    <property type="project" value="UniProtKB-SubCell"/>
</dbReference>
<evidence type="ECO:0000256" key="1">
    <source>
        <dbReference type="ARBA" id="ARBA00007033"/>
    </source>
</evidence>
<comment type="caution">
    <text evidence="4">The sequence shown here is derived from an EMBL/GenBank/DDBJ whole genome shotgun (WGS) entry which is preliminary data.</text>
</comment>
<gene>
    <name evidence="4" type="ORF">ZOSMA_6G02360</name>
</gene>
<protein>
    <recommendedName>
        <fullName evidence="2">Glycosyltransferase</fullName>
        <ecNumber evidence="2">2.4.2.-</ecNumber>
    </recommendedName>
</protein>
<dbReference type="PANTHER" id="PTHR46038">
    <property type="entry name" value="EXPRESSED PROTEIN-RELATED"/>
    <property type="match status" value="1"/>
</dbReference>
<evidence type="ECO:0000256" key="2">
    <source>
        <dbReference type="RuleBase" id="RU363055"/>
    </source>
</evidence>
<keyword evidence="2" id="KW-0735">Signal-anchor</keyword>
<keyword evidence="2" id="KW-0812">Transmembrane</keyword>
<dbReference type="EC" id="2.4.2.-" evidence="2"/>
<name>A0A0K9NR92_ZOSMR</name>
<proteinExistence type="inferred from homology"/>
<dbReference type="GO" id="GO:0016757">
    <property type="term" value="F:glycosyltransferase activity"/>
    <property type="evidence" value="ECO:0007669"/>
    <property type="project" value="UniProtKB-KW"/>
</dbReference>
<dbReference type="InterPro" id="IPR005069">
    <property type="entry name" value="Nucl-diP-sugar_transferase"/>
</dbReference>
<evidence type="ECO:0000259" key="3">
    <source>
        <dbReference type="Pfam" id="PF03407"/>
    </source>
</evidence>
<keyword evidence="2" id="KW-0472">Membrane</keyword>
<dbReference type="InterPro" id="IPR044821">
    <property type="entry name" value="At1g28695/At4g15970-like"/>
</dbReference>
<keyword evidence="2" id="KW-0333">Golgi apparatus</keyword>